<dbReference type="GO" id="GO:0003677">
    <property type="term" value="F:DNA binding"/>
    <property type="evidence" value="ECO:0007669"/>
    <property type="project" value="UniProtKB-KW"/>
</dbReference>
<dbReference type="Pfam" id="PF03466">
    <property type="entry name" value="LysR_substrate"/>
    <property type="match status" value="1"/>
</dbReference>
<keyword evidence="3" id="KW-0238">DNA-binding</keyword>
<evidence type="ECO:0000313" key="7">
    <source>
        <dbReference type="Proteomes" id="UP000182985"/>
    </source>
</evidence>
<dbReference type="InterPro" id="IPR005119">
    <property type="entry name" value="LysR_subst-bd"/>
</dbReference>
<evidence type="ECO:0000256" key="2">
    <source>
        <dbReference type="ARBA" id="ARBA00023015"/>
    </source>
</evidence>
<proteinExistence type="inferred from homology"/>
<name>A0A1J6HDE1_9HYPH</name>
<dbReference type="PROSITE" id="PS50931">
    <property type="entry name" value="HTH_LYSR"/>
    <property type="match status" value="1"/>
</dbReference>
<evidence type="ECO:0000256" key="3">
    <source>
        <dbReference type="ARBA" id="ARBA00023125"/>
    </source>
</evidence>
<gene>
    <name evidence="6" type="ORF">BLA27_26845</name>
</gene>
<dbReference type="EMBL" id="MOEC01000053">
    <property type="protein sequence ID" value="OIS90419.1"/>
    <property type="molecule type" value="Genomic_DNA"/>
</dbReference>
<keyword evidence="7" id="KW-1185">Reference proteome</keyword>
<evidence type="ECO:0000259" key="5">
    <source>
        <dbReference type="PROSITE" id="PS50931"/>
    </source>
</evidence>
<comment type="caution">
    <text evidence="6">The sequence shown here is derived from an EMBL/GenBank/DDBJ whole genome shotgun (WGS) entry which is preliminary data.</text>
</comment>
<dbReference type="Gene3D" id="3.40.190.290">
    <property type="match status" value="1"/>
</dbReference>
<dbReference type="GO" id="GO:0003700">
    <property type="term" value="F:DNA-binding transcription factor activity"/>
    <property type="evidence" value="ECO:0007669"/>
    <property type="project" value="InterPro"/>
</dbReference>
<dbReference type="Gene3D" id="1.10.10.10">
    <property type="entry name" value="Winged helix-like DNA-binding domain superfamily/Winged helix DNA-binding domain"/>
    <property type="match status" value="1"/>
</dbReference>
<keyword evidence="2" id="KW-0805">Transcription regulation</keyword>
<evidence type="ECO:0000256" key="1">
    <source>
        <dbReference type="ARBA" id="ARBA00009437"/>
    </source>
</evidence>
<dbReference type="InterPro" id="IPR036390">
    <property type="entry name" value="WH_DNA-bd_sf"/>
</dbReference>
<dbReference type="GO" id="GO:0005829">
    <property type="term" value="C:cytosol"/>
    <property type="evidence" value="ECO:0007669"/>
    <property type="project" value="TreeGrafter"/>
</dbReference>
<sequence>MLHSRVLRYIDEVARIGSIRGASERLNVAASAINKHILHLEEMVGEPLFERLPRGLRLTPAGEILVAHVRRTLSEYSQVKADIRDLKTLQGGEVIIATMNGLASGIVSKVAASFGARHPRLKITVRVMFARDIFQAVLDGDADLGFAFNLPALPQVETLWRTETRLGAVVSPNHPLAGLESVTLAFCESYPLIFADRSMLIHGIVADAFAEAGFTAEATFLTNSIEAMKCLAAAGDGIAFLSKFDIAEEQRNGALTYLPIRGGIFAKNILSLIQREKRSRGLAADMFSEELSRAARGVLD</sequence>
<dbReference type="Proteomes" id="UP000182985">
    <property type="component" value="Unassembled WGS sequence"/>
</dbReference>
<dbReference type="RefSeq" id="WP_071634414.1">
    <property type="nucleotide sequence ID" value="NZ_JBCAUP010000044.1"/>
</dbReference>
<accession>A0A1J6HDE1</accession>
<keyword evidence="4" id="KW-0804">Transcription</keyword>
<feature type="domain" description="HTH lysR-type" evidence="5">
    <location>
        <begin position="1"/>
        <end position="59"/>
    </location>
</feature>
<dbReference type="PANTHER" id="PTHR30419:SF2">
    <property type="entry name" value="LYSR FAMILY TRANSCRIPTIONAL REGULATOR"/>
    <property type="match status" value="1"/>
</dbReference>
<comment type="similarity">
    <text evidence="1">Belongs to the LysR transcriptional regulatory family.</text>
</comment>
<dbReference type="PANTHER" id="PTHR30419">
    <property type="entry name" value="HTH-TYPE TRANSCRIPTIONAL REGULATOR YBHD"/>
    <property type="match status" value="1"/>
</dbReference>
<dbReference type="SUPFAM" id="SSF46785">
    <property type="entry name" value="Winged helix' DNA-binding domain"/>
    <property type="match status" value="1"/>
</dbReference>
<dbReference type="AlphaFoldDB" id="A0A1J6HDE1"/>
<evidence type="ECO:0000256" key="4">
    <source>
        <dbReference type="ARBA" id="ARBA00023163"/>
    </source>
</evidence>
<dbReference type="InterPro" id="IPR050950">
    <property type="entry name" value="HTH-type_LysR_regulators"/>
</dbReference>
<dbReference type="OrthoDB" id="9795022at2"/>
<dbReference type="SUPFAM" id="SSF53850">
    <property type="entry name" value="Periplasmic binding protein-like II"/>
    <property type="match status" value="1"/>
</dbReference>
<organism evidence="6 7">
    <name type="scientific">Brucella cytisi</name>
    <dbReference type="NCBI Taxonomy" id="407152"/>
    <lineage>
        <taxon>Bacteria</taxon>
        <taxon>Pseudomonadati</taxon>
        <taxon>Pseudomonadota</taxon>
        <taxon>Alphaproteobacteria</taxon>
        <taxon>Hyphomicrobiales</taxon>
        <taxon>Brucellaceae</taxon>
        <taxon>Brucella/Ochrobactrum group</taxon>
        <taxon>Brucella</taxon>
    </lineage>
</organism>
<protein>
    <submittedName>
        <fullName evidence="6">LysR family transcriptional regulator</fullName>
    </submittedName>
</protein>
<dbReference type="InterPro" id="IPR000847">
    <property type="entry name" value="LysR_HTH_N"/>
</dbReference>
<evidence type="ECO:0000313" key="6">
    <source>
        <dbReference type="EMBL" id="OIS90419.1"/>
    </source>
</evidence>
<dbReference type="Pfam" id="PF00126">
    <property type="entry name" value="HTH_1"/>
    <property type="match status" value="1"/>
</dbReference>
<reference evidence="6 7" key="1">
    <citation type="submission" date="2016-10" db="EMBL/GenBank/DDBJ databases">
        <title>The Draft Genome Sequence of the Potato Rhizosphere Bacteria Ochrobactrum sp. IPA7.2.</title>
        <authorList>
            <person name="Gogoleva N.E."/>
            <person name="Khlopko Y.A."/>
            <person name="Burygin G.L."/>
            <person name="Plotnikov A.O."/>
        </authorList>
    </citation>
    <scope>NUCLEOTIDE SEQUENCE [LARGE SCALE GENOMIC DNA]</scope>
    <source>
        <strain evidence="6 7">IPA7.2</strain>
    </source>
</reference>
<dbReference type="InterPro" id="IPR036388">
    <property type="entry name" value="WH-like_DNA-bd_sf"/>
</dbReference>